<evidence type="ECO:0000256" key="1">
    <source>
        <dbReference type="ARBA" id="ARBA00009902"/>
    </source>
</evidence>
<dbReference type="CDD" id="cd08996">
    <property type="entry name" value="GH32_FFase"/>
    <property type="match status" value="1"/>
</dbReference>
<evidence type="ECO:0000313" key="6">
    <source>
        <dbReference type="EMBL" id="CDG39468.1"/>
    </source>
</evidence>
<evidence type="ECO:0000256" key="4">
    <source>
        <dbReference type="ARBA" id="ARBA00023295"/>
    </source>
</evidence>
<dbReference type="InterPro" id="IPR013148">
    <property type="entry name" value="Glyco_hydro_32_N"/>
</dbReference>
<gene>
    <name evidence="6" type="ORF">ASAP_1423</name>
</gene>
<dbReference type="Gene3D" id="2.115.10.20">
    <property type="entry name" value="Glycosyl hydrolase domain, family 43"/>
    <property type="match status" value="1"/>
</dbReference>
<dbReference type="GO" id="GO:0005975">
    <property type="term" value="P:carbohydrate metabolic process"/>
    <property type="evidence" value="ECO:0007669"/>
    <property type="project" value="InterPro"/>
</dbReference>
<dbReference type="EMBL" id="CBLX010000009">
    <property type="protein sequence ID" value="CDG39468.1"/>
    <property type="molecule type" value="Genomic_DNA"/>
</dbReference>
<dbReference type="SUPFAM" id="SSF49899">
    <property type="entry name" value="Concanavalin A-like lectins/glucanases"/>
    <property type="match status" value="1"/>
</dbReference>
<name>A0A060QFJ7_9PROT</name>
<proteinExistence type="inferred from homology"/>
<dbReference type="InterPro" id="IPR023296">
    <property type="entry name" value="Glyco_hydro_beta-prop_sf"/>
</dbReference>
<dbReference type="Pfam" id="PF00251">
    <property type="entry name" value="Glyco_hydro_32N"/>
    <property type="match status" value="1"/>
</dbReference>
<dbReference type="GO" id="GO:0004564">
    <property type="term" value="F:beta-fructofuranosidase activity"/>
    <property type="evidence" value="ECO:0007669"/>
    <property type="project" value="UniProtKB-EC"/>
</dbReference>
<keyword evidence="3 6" id="KW-0378">Hydrolase</keyword>
<evidence type="ECO:0000313" key="7">
    <source>
        <dbReference type="Proteomes" id="UP000027583"/>
    </source>
</evidence>
<dbReference type="AlphaFoldDB" id="A0A060QFJ7"/>
<dbReference type="PANTHER" id="PTHR43101:SF1">
    <property type="entry name" value="BETA-FRUCTOSIDASE"/>
    <property type="match status" value="1"/>
</dbReference>
<dbReference type="SMART" id="SM00640">
    <property type="entry name" value="Glyco_32"/>
    <property type="match status" value="1"/>
</dbReference>
<dbReference type="InterPro" id="IPR001362">
    <property type="entry name" value="Glyco_hydro_32"/>
</dbReference>
<dbReference type="Proteomes" id="UP000027583">
    <property type="component" value="Unassembled WGS sequence"/>
</dbReference>
<protein>
    <recommendedName>
        <fullName evidence="2">beta-fructofuranosidase</fullName>
        <ecNumber evidence="2">3.2.1.26</ecNumber>
    </recommendedName>
</protein>
<comment type="similarity">
    <text evidence="1">Belongs to the glycosyl hydrolase 32 family.</text>
</comment>
<dbReference type="PROSITE" id="PS51318">
    <property type="entry name" value="TAT"/>
    <property type="match status" value="1"/>
</dbReference>
<organism evidence="6 7">
    <name type="scientific">Asaia bogorensis</name>
    <dbReference type="NCBI Taxonomy" id="91915"/>
    <lineage>
        <taxon>Bacteria</taxon>
        <taxon>Pseudomonadati</taxon>
        <taxon>Pseudomonadota</taxon>
        <taxon>Alphaproteobacteria</taxon>
        <taxon>Acetobacterales</taxon>
        <taxon>Acetobacteraceae</taxon>
        <taxon>Asaia</taxon>
    </lineage>
</organism>
<evidence type="ECO:0000259" key="5">
    <source>
        <dbReference type="Pfam" id="PF00251"/>
    </source>
</evidence>
<dbReference type="InterPro" id="IPR006311">
    <property type="entry name" value="TAT_signal"/>
</dbReference>
<dbReference type="InterPro" id="IPR051214">
    <property type="entry name" value="GH32_Enzymes"/>
</dbReference>
<comment type="caution">
    <text evidence="6">The sequence shown here is derived from an EMBL/GenBank/DDBJ whole genome shotgun (WGS) entry which is preliminary data.</text>
</comment>
<dbReference type="eggNOG" id="COG1621">
    <property type="taxonomic scope" value="Bacteria"/>
</dbReference>
<accession>A0A060QFJ7</accession>
<dbReference type="PANTHER" id="PTHR43101">
    <property type="entry name" value="BETA-FRUCTOSIDASE"/>
    <property type="match status" value="1"/>
</dbReference>
<reference evidence="6 7" key="1">
    <citation type="journal article" date="2014" name="Genome Biol. Evol.">
        <title>Acetic acid bacteria genomes reveal functional traits for adaptation to life in insect guts.</title>
        <authorList>
            <person name="Chouaia B."/>
            <person name="Gaiarsa S."/>
            <person name="Crotti E."/>
            <person name="Comandatore F."/>
            <person name="Degli Esposti M."/>
            <person name="Ricci I."/>
            <person name="Alma A."/>
            <person name="Favia G."/>
            <person name="Bandi C."/>
            <person name="Daffonchio D."/>
        </authorList>
    </citation>
    <scope>NUCLEOTIDE SEQUENCE [LARGE SCALE GENOMIC DNA]</scope>
    <source>
        <strain evidence="6 7">SF2.1</strain>
    </source>
</reference>
<sequence length="500" mass="54966">MSDNGKQIVPSGYVVTANSIPDCDVAGPGRRFFMGGMALLIAGGGLGRAFAAQRFPPDHMIATDPFRPISHFTAQRGWMNDPCGPIFADGVYHLFYQWNPEAAIWDNMHWGHATSPDLVNWTYQPVALSPQRDGPDRDGVFTGDVVLDGDRAVAIYTGFRFNRMPPQIQCMAVSDRAMTHWRQHREPLLASGPDHLNIGGFRDPKLWREGQTWVMLVGSKIEGVGGVVFRYESVDLVKWTFIRVFYGPSDLHGGDDVLECPDFFDLGSCHALIFSINSVVHITTGQYEHGHFTPARQDVLGYGGFYAARSFSDAHGRRTVFGWLPEKPWQAGEAAARGWSGVMSYPRVLTADKQGRVSSRIHPSMQTLIGEEMFNGTLTRAVSVDGPQVRIRVQFPALSSGSIVFAHTDRYLHLDYDPVAAPGELSCNEDRAPLEKSSHAGLDIYVDGSVIEIYTSAGTVLNARAYGNPSRPFTLSGTGCFADAACEINALLPATFRFAE</sequence>
<evidence type="ECO:0000256" key="2">
    <source>
        <dbReference type="ARBA" id="ARBA00012758"/>
    </source>
</evidence>
<reference evidence="6 7" key="2">
    <citation type="journal article" date="2014" name="PLoS ONE">
        <title>Evolution of mitochondria reconstructed from the energy metabolism of living bacteria.</title>
        <authorList>
            <person name="Degli Esposti M."/>
            <person name="Chouaia B."/>
            <person name="Comandatore F."/>
            <person name="Crotti E."/>
            <person name="Sassera D."/>
            <person name="Lievens P.M."/>
            <person name="Daffonchio D."/>
            <person name="Bandi C."/>
        </authorList>
    </citation>
    <scope>NUCLEOTIDE SEQUENCE [LARGE SCALE GENOMIC DNA]</scope>
    <source>
        <strain evidence="6 7">SF2.1</strain>
    </source>
</reference>
<feature type="domain" description="Glycosyl hydrolase family 32 N-terminal" evidence="5">
    <location>
        <begin position="71"/>
        <end position="355"/>
    </location>
</feature>
<keyword evidence="4" id="KW-0326">Glycosidase</keyword>
<evidence type="ECO:0000256" key="3">
    <source>
        <dbReference type="ARBA" id="ARBA00022801"/>
    </source>
</evidence>
<dbReference type="InterPro" id="IPR013320">
    <property type="entry name" value="ConA-like_dom_sf"/>
</dbReference>
<dbReference type="EC" id="3.2.1.26" evidence="2"/>
<dbReference type="SUPFAM" id="SSF75005">
    <property type="entry name" value="Arabinanase/levansucrase/invertase"/>
    <property type="match status" value="1"/>
</dbReference>